<dbReference type="InterPro" id="IPR036097">
    <property type="entry name" value="HisK_dim/P_sf"/>
</dbReference>
<dbReference type="Gene3D" id="3.30.70.1110">
    <property type="entry name" value="Histidine kinase CheA-like, P2 response regulator-binding domain"/>
    <property type="match status" value="1"/>
</dbReference>
<keyword evidence="10" id="KW-0902">Two-component regulatory system</keyword>
<dbReference type="PANTHER" id="PTHR43395:SF1">
    <property type="entry name" value="CHEMOTAXIS PROTEIN CHEA"/>
    <property type="match status" value="1"/>
</dbReference>
<dbReference type="InterPro" id="IPR037052">
    <property type="entry name" value="CheA-like_P2_sf"/>
</dbReference>
<dbReference type="Gene3D" id="1.10.287.560">
    <property type="entry name" value="Histidine kinase CheA-like, homodimeric domain"/>
    <property type="match status" value="1"/>
</dbReference>
<dbReference type="SMART" id="SM01231">
    <property type="entry name" value="H-kinase_dim"/>
    <property type="match status" value="1"/>
</dbReference>
<dbReference type="SMART" id="SM00387">
    <property type="entry name" value="HATPase_c"/>
    <property type="match status" value="1"/>
</dbReference>
<dbReference type="GO" id="GO:0006935">
    <property type="term" value="P:chemotaxis"/>
    <property type="evidence" value="ECO:0007669"/>
    <property type="project" value="UniProtKB-KW"/>
</dbReference>
<dbReference type="RefSeq" id="WP_090233284.1">
    <property type="nucleotide sequence ID" value="NZ_FNHW01000001.1"/>
</dbReference>
<dbReference type="Gene3D" id="2.30.30.40">
    <property type="entry name" value="SH3 Domains"/>
    <property type="match status" value="1"/>
</dbReference>
<keyword evidence="6" id="KW-0808">Transferase</keyword>
<evidence type="ECO:0000259" key="13">
    <source>
        <dbReference type="PROSITE" id="PS50109"/>
    </source>
</evidence>
<dbReference type="CDD" id="cd16916">
    <property type="entry name" value="HATPase_CheA-like"/>
    <property type="match status" value="1"/>
</dbReference>
<keyword evidence="17" id="KW-1185">Reference proteome</keyword>
<dbReference type="InterPro" id="IPR051315">
    <property type="entry name" value="Bact_Chemotaxis_CheA"/>
</dbReference>
<gene>
    <name evidence="16" type="ORF">SAMN04488137_1238</name>
</gene>
<dbReference type="InterPro" id="IPR002545">
    <property type="entry name" value="CheW-lke_dom"/>
</dbReference>
<feature type="modified residue" description="Phosphohistidine" evidence="11">
    <location>
        <position position="46"/>
    </location>
</feature>
<evidence type="ECO:0000313" key="16">
    <source>
        <dbReference type="EMBL" id="SDM64935.1"/>
    </source>
</evidence>
<evidence type="ECO:0000256" key="1">
    <source>
        <dbReference type="ARBA" id="ARBA00000085"/>
    </source>
</evidence>
<dbReference type="CDD" id="cd00731">
    <property type="entry name" value="CheA_reg"/>
    <property type="match status" value="1"/>
</dbReference>
<evidence type="ECO:0000256" key="7">
    <source>
        <dbReference type="ARBA" id="ARBA00022741"/>
    </source>
</evidence>
<dbReference type="InterPro" id="IPR010808">
    <property type="entry name" value="CheA_P2-bd"/>
</dbReference>
<dbReference type="InterPro" id="IPR035891">
    <property type="entry name" value="CheY-binding_CheA"/>
</dbReference>
<dbReference type="GO" id="GO:0000155">
    <property type="term" value="F:phosphorelay sensor kinase activity"/>
    <property type="evidence" value="ECO:0007669"/>
    <property type="project" value="InterPro"/>
</dbReference>
<dbReference type="OrthoDB" id="9803176at2"/>
<dbReference type="CDD" id="cd00088">
    <property type="entry name" value="HPT"/>
    <property type="match status" value="1"/>
</dbReference>
<evidence type="ECO:0000313" key="17">
    <source>
        <dbReference type="Proteomes" id="UP000199544"/>
    </source>
</evidence>
<evidence type="ECO:0000256" key="3">
    <source>
        <dbReference type="ARBA" id="ARBA00021495"/>
    </source>
</evidence>
<dbReference type="PROSITE" id="PS50894">
    <property type="entry name" value="HPT"/>
    <property type="match status" value="1"/>
</dbReference>
<evidence type="ECO:0000256" key="5">
    <source>
        <dbReference type="ARBA" id="ARBA00022553"/>
    </source>
</evidence>
<evidence type="ECO:0000256" key="11">
    <source>
        <dbReference type="PROSITE-ProRule" id="PRU00110"/>
    </source>
</evidence>
<dbReference type="Pfam" id="PF01584">
    <property type="entry name" value="CheW"/>
    <property type="match status" value="1"/>
</dbReference>
<dbReference type="Pfam" id="PF01627">
    <property type="entry name" value="Hpt"/>
    <property type="match status" value="1"/>
</dbReference>
<dbReference type="PRINTS" id="PR00344">
    <property type="entry name" value="BCTRLSENSOR"/>
</dbReference>
<evidence type="ECO:0000256" key="6">
    <source>
        <dbReference type="ARBA" id="ARBA00022679"/>
    </source>
</evidence>
<feature type="domain" description="HPt" evidence="15">
    <location>
        <begin position="1"/>
        <end position="103"/>
    </location>
</feature>
<evidence type="ECO:0000256" key="10">
    <source>
        <dbReference type="ARBA" id="ARBA00023012"/>
    </source>
</evidence>
<dbReference type="AlphaFoldDB" id="A0A1G9UZ68"/>
<dbReference type="Pfam" id="PF02895">
    <property type="entry name" value="H-kinase_dim"/>
    <property type="match status" value="1"/>
</dbReference>
<organism evidence="16 17">
    <name type="scientific">Fictibacillus solisalsi</name>
    <dbReference type="NCBI Taxonomy" id="459525"/>
    <lineage>
        <taxon>Bacteria</taxon>
        <taxon>Bacillati</taxon>
        <taxon>Bacillota</taxon>
        <taxon>Bacilli</taxon>
        <taxon>Bacillales</taxon>
        <taxon>Fictibacillaceae</taxon>
        <taxon>Fictibacillus</taxon>
    </lineage>
</organism>
<dbReference type="SMART" id="SM00073">
    <property type="entry name" value="HPT"/>
    <property type="match status" value="1"/>
</dbReference>
<dbReference type="InterPro" id="IPR036890">
    <property type="entry name" value="HATPase_C_sf"/>
</dbReference>
<evidence type="ECO:0000256" key="2">
    <source>
        <dbReference type="ARBA" id="ARBA00012438"/>
    </source>
</evidence>
<feature type="domain" description="Histidine kinase" evidence="13">
    <location>
        <begin position="274"/>
        <end position="524"/>
    </location>
</feature>
<dbReference type="Gene3D" id="3.30.565.10">
    <property type="entry name" value="Histidine kinase-like ATPase, C-terminal domain"/>
    <property type="match status" value="1"/>
</dbReference>
<dbReference type="GO" id="GO:0005524">
    <property type="term" value="F:ATP binding"/>
    <property type="evidence" value="ECO:0007669"/>
    <property type="project" value="UniProtKB-KW"/>
</dbReference>
<keyword evidence="4" id="KW-0145">Chemotaxis</keyword>
<dbReference type="STRING" id="459525.SAMN04488137_1238"/>
<evidence type="ECO:0000259" key="14">
    <source>
        <dbReference type="PROSITE" id="PS50851"/>
    </source>
</evidence>
<evidence type="ECO:0000259" key="15">
    <source>
        <dbReference type="PROSITE" id="PS50894"/>
    </source>
</evidence>
<dbReference type="SUPFAM" id="SSF47384">
    <property type="entry name" value="Homodimeric domain of signal transducing histidine kinase"/>
    <property type="match status" value="1"/>
</dbReference>
<keyword evidence="9" id="KW-0067">ATP-binding</keyword>
<dbReference type="SMART" id="SM00260">
    <property type="entry name" value="CheW"/>
    <property type="match status" value="1"/>
</dbReference>
<dbReference type="SUPFAM" id="SSF55052">
    <property type="entry name" value="CheY-binding domain of CheA"/>
    <property type="match status" value="1"/>
</dbReference>
<protein>
    <recommendedName>
        <fullName evidence="3">Chemotaxis protein CheA</fullName>
        <ecNumber evidence="2">2.7.13.3</ecNumber>
    </recommendedName>
</protein>
<feature type="domain" description="CheW-like" evidence="14">
    <location>
        <begin position="526"/>
        <end position="656"/>
    </location>
</feature>
<dbReference type="SUPFAM" id="SSF55874">
    <property type="entry name" value="ATPase domain of HSP90 chaperone/DNA topoisomerase II/histidine kinase"/>
    <property type="match status" value="1"/>
</dbReference>
<dbReference type="InterPro" id="IPR036061">
    <property type="entry name" value="CheW-like_dom_sf"/>
</dbReference>
<keyword evidence="8 16" id="KW-0418">Kinase</keyword>
<dbReference type="EC" id="2.7.13.3" evidence="2"/>
<evidence type="ECO:0000256" key="8">
    <source>
        <dbReference type="ARBA" id="ARBA00022777"/>
    </source>
</evidence>
<dbReference type="InterPro" id="IPR004358">
    <property type="entry name" value="Sig_transdc_His_kin-like_C"/>
</dbReference>
<dbReference type="Gene3D" id="1.20.120.160">
    <property type="entry name" value="HPT domain"/>
    <property type="match status" value="1"/>
</dbReference>
<dbReference type="EMBL" id="FNHW01000001">
    <property type="protein sequence ID" value="SDM64935.1"/>
    <property type="molecule type" value="Genomic_DNA"/>
</dbReference>
<evidence type="ECO:0000256" key="4">
    <source>
        <dbReference type="ARBA" id="ARBA00022500"/>
    </source>
</evidence>
<sequence length="656" mass="72788">MDTSEYLDIFIEESKEHLQSINQHVLLLEKQPEELATIQEIFRSAHTLKGMSASMGYDDLANLTHAMENVLDGIRNGKLHVTQQLLDSLFVSLDHLEEMVMSIAAGGDGKKDTKELIHILNGILEEDAQDKAQTDIRNEDFSSYDEFERSAIHQFLEQGFLGYRIEVTLDKECLLKAVRAYMVFNALENLGDIIKSEPSADLIEREQFNQSFFVTFITQQEAATIESELLSISEIKKVTLTPLQPLSSSEQKKAVEVDAQKGSTEDSKKNPQPKSAKTIRVSIERLDLLMSLFEELVIDRGRLERISSEVKNAALQETVERVSRISSDLQELILTMRMVPVDQVFNRFPRMVRGLAKDLHKKVDLQVEGAETELDRMVADEIGDPLVHLLRNSLDHGIEDPEHRIRSGKSEKGTITLKAYHSGNRVFIEIKDDGAGIDADKVLNRAVQKGIISENSARTLTGRHVYELLFAPGFSTAEVISDISGRGVGLDAVKNKIESLGGSVSVDSKAGEGSTFTIQLPLNLSIIPSLLVEAGTETYAVPLPSIIETALVDPEDIIMVHKQPMMDFRGKVIPLVSLNDWLEVPQEAKLEETQRAVVIVKKENKWAGLTVDGLIGQQEIVLKPLGNYLDAPFVSGAAILGDGQVALIIDCNSLFI</sequence>
<dbReference type="SUPFAM" id="SSF47226">
    <property type="entry name" value="Histidine-containing phosphotransfer domain, HPT domain"/>
    <property type="match status" value="1"/>
</dbReference>
<dbReference type="InterPro" id="IPR008207">
    <property type="entry name" value="Sig_transdc_His_kin_Hpt_dom"/>
</dbReference>
<keyword evidence="5 11" id="KW-0597">Phosphoprotein</keyword>
<dbReference type="Proteomes" id="UP000199544">
    <property type="component" value="Unassembled WGS sequence"/>
</dbReference>
<dbReference type="Pfam" id="PF02518">
    <property type="entry name" value="HATPase_c"/>
    <property type="match status" value="1"/>
</dbReference>
<accession>A0A1G9UZ68</accession>
<dbReference type="GO" id="GO:0005737">
    <property type="term" value="C:cytoplasm"/>
    <property type="evidence" value="ECO:0007669"/>
    <property type="project" value="InterPro"/>
</dbReference>
<dbReference type="InterPro" id="IPR003594">
    <property type="entry name" value="HATPase_dom"/>
</dbReference>
<evidence type="ECO:0000256" key="9">
    <source>
        <dbReference type="ARBA" id="ARBA00022840"/>
    </source>
</evidence>
<dbReference type="PANTHER" id="PTHR43395">
    <property type="entry name" value="SENSOR HISTIDINE KINASE CHEA"/>
    <property type="match status" value="1"/>
</dbReference>
<dbReference type="Pfam" id="PF07194">
    <property type="entry name" value="P2"/>
    <property type="match status" value="1"/>
</dbReference>
<dbReference type="PROSITE" id="PS50109">
    <property type="entry name" value="HIS_KIN"/>
    <property type="match status" value="1"/>
</dbReference>
<reference evidence="17" key="1">
    <citation type="submission" date="2016-10" db="EMBL/GenBank/DDBJ databases">
        <authorList>
            <person name="Varghese N."/>
            <person name="Submissions S."/>
        </authorList>
    </citation>
    <scope>NUCLEOTIDE SEQUENCE [LARGE SCALE GENOMIC DNA]</scope>
    <source>
        <strain evidence="17">CGMCC 1.6854</strain>
    </source>
</reference>
<comment type="catalytic activity">
    <reaction evidence="1">
        <text>ATP + protein L-histidine = ADP + protein N-phospho-L-histidine.</text>
        <dbReference type="EC" id="2.7.13.3"/>
    </reaction>
</comment>
<proteinExistence type="predicted"/>
<evidence type="ECO:0000256" key="12">
    <source>
        <dbReference type="SAM" id="MobiDB-lite"/>
    </source>
</evidence>
<dbReference type="SUPFAM" id="SSF50341">
    <property type="entry name" value="CheW-like"/>
    <property type="match status" value="1"/>
</dbReference>
<name>A0A1G9UZ68_9BACL</name>
<feature type="compositionally biased region" description="Basic and acidic residues" evidence="12">
    <location>
        <begin position="251"/>
        <end position="269"/>
    </location>
</feature>
<dbReference type="FunFam" id="3.30.565.10:FF:000016">
    <property type="entry name" value="Chemotaxis protein CheA, putative"/>
    <property type="match status" value="1"/>
</dbReference>
<dbReference type="PROSITE" id="PS50851">
    <property type="entry name" value="CHEW"/>
    <property type="match status" value="1"/>
</dbReference>
<dbReference type="InterPro" id="IPR037006">
    <property type="entry name" value="CheA-like_homodim_sf"/>
</dbReference>
<keyword evidence="7" id="KW-0547">Nucleotide-binding</keyword>
<dbReference type="InterPro" id="IPR004105">
    <property type="entry name" value="CheA-like_dim"/>
</dbReference>
<dbReference type="InterPro" id="IPR005467">
    <property type="entry name" value="His_kinase_dom"/>
</dbReference>
<feature type="region of interest" description="Disordered" evidence="12">
    <location>
        <begin position="251"/>
        <end position="276"/>
    </location>
</feature>
<dbReference type="InterPro" id="IPR036641">
    <property type="entry name" value="HPT_dom_sf"/>
</dbReference>